<dbReference type="AlphaFoldDB" id="A0A1I7X563"/>
<proteinExistence type="predicted"/>
<accession>A0A1I7X563</accession>
<organism evidence="1 2">
    <name type="scientific">Heterorhabditis bacteriophora</name>
    <name type="common">Entomopathogenic nematode worm</name>
    <dbReference type="NCBI Taxonomy" id="37862"/>
    <lineage>
        <taxon>Eukaryota</taxon>
        <taxon>Metazoa</taxon>
        <taxon>Ecdysozoa</taxon>
        <taxon>Nematoda</taxon>
        <taxon>Chromadorea</taxon>
        <taxon>Rhabditida</taxon>
        <taxon>Rhabditina</taxon>
        <taxon>Rhabditomorpha</taxon>
        <taxon>Strongyloidea</taxon>
        <taxon>Heterorhabditidae</taxon>
        <taxon>Heterorhabditis</taxon>
    </lineage>
</organism>
<evidence type="ECO:0000313" key="2">
    <source>
        <dbReference type="WBParaSite" id="Hba_12694"/>
    </source>
</evidence>
<name>A0A1I7X563_HETBA</name>
<sequence>MNIILFYITTNQIMYFTIRYFCFNSVIFETITL</sequence>
<dbReference type="Proteomes" id="UP000095283">
    <property type="component" value="Unplaced"/>
</dbReference>
<protein>
    <submittedName>
        <fullName evidence="2">Uncharacterized protein</fullName>
    </submittedName>
</protein>
<keyword evidence="1" id="KW-1185">Reference proteome</keyword>
<reference evidence="2" key="1">
    <citation type="submission" date="2016-11" db="UniProtKB">
        <authorList>
            <consortium name="WormBaseParasite"/>
        </authorList>
    </citation>
    <scope>IDENTIFICATION</scope>
</reference>
<evidence type="ECO:0000313" key="1">
    <source>
        <dbReference type="Proteomes" id="UP000095283"/>
    </source>
</evidence>
<dbReference type="WBParaSite" id="Hba_12694">
    <property type="protein sequence ID" value="Hba_12694"/>
    <property type="gene ID" value="Hba_12694"/>
</dbReference>